<proteinExistence type="predicted"/>
<evidence type="ECO:0000313" key="3">
    <source>
        <dbReference type="EMBL" id="RIJ45930.1"/>
    </source>
</evidence>
<keyword evidence="4" id="KW-1185">Reference proteome</keyword>
<dbReference type="OrthoDB" id="1493764at2"/>
<evidence type="ECO:0000259" key="2">
    <source>
        <dbReference type="Pfam" id="PF13568"/>
    </source>
</evidence>
<feature type="signal peptide" evidence="1">
    <location>
        <begin position="1"/>
        <end position="20"/>
    </location>
</feature>
<dbReference type="Proteomes" id="UP000265926">
    <property type="component" value="Unassembled WGS sequence"/>
</dbReference>
<keyword evidence="1" id="KW-0732">Signal</keyword>
<sequence length="218" mass="24595">MKQKLLLISTFLLIAWCAAGQVADRLGVSLGTSYASQKWQYRHIPNDMENDYKVGLQAFVFAEKDLAEMMSLRTGLGYIQKGFKDEFTFTFPDGSVADVRNDKVVLHNLALDLGVKIHPFISMHLPYLVLGGRADYLLSYKDAVIVEPESGMKINVYEPALEKFNKFNVSALVGVGIKFNDFLFFELEYNPGLTRNFKSEGLTVRDQCWGAKLGVYLK</sequence>
<organism evidence="3 4">
    <name type="scientific">Maribellus luteus</name>
    <dbReference type="NCBI Taxonomy" id="2305463"/>
    <lineage>
        <taxon>Bacteria</taxon>
        <taxon>Pseudomonadati</taxon>
        <taxon>Bacteroidota</taxon>
        <taxon>Bacteroidia</taxon>
        <taxon>Marinilabiliales</taxon>
        <taxon>Prolixibacteraceae</taxon>
        <taxon>Maribellus</taxon>
    </lineage>
</organism>
<feature type="domain" description="Outer membrane protein beta-barrel" evidence="2">
    <location>
        <begin position="26"/>
        <end position="197"/>
    </location>
</feature>
<evidence type="ECO:0000313" key="4">
    <source>
        <dbReference type="Proteomes" id="UP000265926"/>
    </source>
</evidence>
<dbReference type="Pfam" id="PF13568">
    <property type="entry name" value="OMP_b-brl_2"/>
    <property type="match status" value="1"/>
</dbReference>
<evidence type="ECO:0000256" key="1">
    <source>
        <dbReference type="SAM" id="SignalP"/>
    </source>
</evidence>
<dbReference type="RefSeq" id="WP_119439892.1">
    <property type="nucleotide sequence ID" value="NZ_QWGR01000018.1"/>
</dbReference>
<accession>A0A399SQB9</accession>
<protein>
    <submittedName>
        <fullName evidence="3">PorT family protein</fullName>
    </submittedName>
</protein>
<feature type="chain" id="PRO_5017259399" evidence="1">
    <location>
        <begin position="21"/>
        <end position="218"/>
    </location>
</feature>
<gene>
    <name evidence="3" type="ORF">D1614_20640</name>
</gene>
<reference evidence="3 4" key="1">
    <citation type="submission" date="2018-08" db="EMBL/GenBank/DDBJ databases">
        <title>Pallidiluteibacterium maritimus gen. nov., sp. nov., isolated from coastal sediment.</title>
        <authorList>
            <person name="Zhou L.Y."/>
        </authorList>
    </citation>
    <scope>NUCLEOTIDE SEQUENCE [LARGE SCALE GENOMIC DNA]</scope>
    <source>
        <strain evidence="3 4">XSD2</strain>
    </source>
</reference>
<dbReference type="InterPro" id="IPR025665">
    <property type="entry name" value="Beta-barrel_OMP_2"/>
</dbReference>
<dbReference type="EMBL" id="QWGR01000018">
    <property type="protein sequence ID" value="RIJ45930.1"/>
    <property type="molecule type" value="Genomic_DNA"/>
</dbReference>
<comment type="caution">
    <text evidence="3">The sequence shown here is derived from an EMBL/GenBank/DDBJ whole genome shotgun (WGS) entry which is preliminary data.</text>
</comment>
<name>A0A399SQB9_9BACT</name>
<dbReference type="AlphaFoldDB" id="A0A399SQB9"/>